<dbReference type="SUPFAM" id="SSF53098">
    <property type="entry name" value="Ribonuclease H-like"/>
    <property type="match status" value="1"/>
</dbReference>
<name>A0A6S6PHM0_ACEAC</name>
<accession>A0A6S6PHM0</accession>
<reference evidence="2 3" key="1">
    <citation type="submission" date="2020-07" db="EMBL/GenBank/DDBJ databases">
        <title>Complete Genome Sequence of an acetic acid bacterium, Acetobacter aceti JCM20276.</title>
        <authorList>
            <person name="Hirose Y."/>
            <person name="Mihara H."/>
        </authorList>
    </citation>
    <scope>NUCLEOTIDE SEQUENCE [LARGE SCALE GENOMIC DNA]</scope>
    <source>
        <strain evidence="2 3">JCM20276</strain>
    </source>
</reference>
<dbReference type="Proteomes" id="UP000515220">
    <property type="component" value="Chromosome"/>
</dbReference>
<dbReference type="Gene3D" id="3.30.420.10">
    <property type="entry name" value="Ribonuclease H-like superfamily/Ribonuclease H"/>
    <property type="match status" value="1"/>
</dbReference>
<dbReference type="InterPro" id="IPR012337">
    <property type="entry name" value="RNaseH-like_sf"/>
</dbReference>
<gene>
    <name evidence="2" type="ORF">AAJCM20276_31910</name>
</gene>
<dbReference type="GO" id="GO:0015074">
    <property type="term" value="P:DNA integration"/>
    <property type="evidence" value="ECO:0007669"/>
    <property type="project" value="InterPro"/>
</dbReference>
<evidence type="ECO:0000313" key="3">
    <source>
        <dbReference type="Proteomes" id="UP000515220"/>
    </source>
</evidence>
<organism evidence="2 3">
    <name type="scientific">Acetobacter aceti</name>
    <dbReference type="NCBI Taxonomy" id="435"/>
    <lineage>
        <taxon>Bacteria</taxon>
        <taxon>Pseudomonadati</taxon>
        <taxon>Pseudomonadota</taxon>
        <taxon>Alphaproteobacteria</taxon>
        <taxon>Acetobacterales</taxon>
        <taxon>Acetobacteraceae</taxon>
        <taxon>Acetobacter</taxon>
        <taxon>Acetobacter subgen. Acetobacter</taxon>
    </lineage>
</organism>
<proteinExistence type="predicted"/>
<dbReference type="EMBL" id="AP023326">
    <property type="protein sequence ID" value="BCI68567.1"/>
    <property type="molecule type" value="Genomic_DNA"/>
</dbReference>
<evidence type="ECO:0000259" key="1">
    <source>
        <dbReference type="Pfam" id="PF13333"/>
    </source>
</evidence>
<evidence type="ECO:0000313" key="2">
    <source>
        <dbReference type="EMBL" id="BCI68567.1"/>
    </source>
</evidence>
<feature type="domain" description="Integrase catalytic" evidence="1">
    <location>
        <begin position="6"/>
        <end position="49"/>
    </location>
</feature>
<dbReference type="GO" id="GO:0003676">
    <property type="term" value="F:nucleic acid binding"/>
    <property type="evidence" value="ECO:0007669"/>
    <property type="project" value="InterPro"/>
</dbReference>
<dbReference type="InterPro" id="IPR036397">
    <property type="entry name" value="RNaseH_sf"/>
</dbReference>
<dbReference type="AlphaFoldDB" id="A0A6S6PHM0"/>
<dbReference type="InterPro" id="IPR001584">
    <property type="entry name" value="Integrase_cat-core"/>
</dbReference>
<sequence length="56" mass="6705">MNRTIKDATVKRFHYDSHEQLRTHLNDFMAAYNVGRRLKTLNGFTPYEYICKIGLR</sequence>
<dbReference type="Pfam" id="PF13333">
    <property type="entry name" value="rve_2"/>
    <property type="match status" value="1"/>
</dbReference>
<protein>
    <recommendedName>
        <fullName evidence="1">Integrase catalytic domain-containing protein</fullName>
    </recommendedName>
</protein>